<dbReference type="PANTHER" id="PTHR41317:SF1">
    <property type="entry name" value="PD-(D_E)XK NUCLEASE FAMILY TRANSPOSASE"/>
    <property type="match status" value="1"/>
</dbReference>
<reference evidence="2 4" key="2">
    <citation type="submission" date="2019-04" db="EMBL/GenBank/DDBJ databases">
        <title>Pedobacter sp. RP-1-16 sp. nov., isolated from Arctic soil.</title>
        <authorList>
            <person name="Dahal R.H."/>
            <person name="Kim D.-U."/>
        </authorList>
    </citation>
    <scope>NUCLEOTIDE SEQUENCE [LARGE SCALE GENOMIC DNA]</scope>
    <source>
        <strain evidence="2 4">RP-1-16</strain>
    </source>
</reference>
<dbReference type="Pfam" id="PF12784">
    <property type="entry name" value="PDDEXK_2"/>
    <property type="match status" value="1"/>
</dbReference>
<accession>A0A4U1GL06</accession>
<evidence type="ECO:0000313" key="3">
    <source>
        <dbReference type="Proteomes" id="UP000291117"/>
    </source>
</evidence>
<keyword evidence="3" id="KW-1185">Reference proteome</keyword>
<name>A0A4V2MGC7_9SPHI</name>
<proteinExistence type="predicted"/>
<dbReference type="InterPro" id="IPR010106">
    <property type="entry name" value="RpnA"/>
</dbReference>
<evidence type="ECO:0000313" key="4">
    <source>
        <dbReference type="Proteomes" id="UP000309594"/>
    </source>
</evidence>
<evidence type="ECO:0000313" key="1">
    <source>
        <dbReference type="EMBL" id="TCC82116.1"/>
    </source>
</evidence>
<dbReference type="OrthoDB" id="9803508at2"/>
<accession>A0A4V2MGC7</accession>
<dbReference type="EMBL" id="SJSM01000044">
    <property type="protein sequence ID" value="TCC82116.1"/>
    <property type="molecule type" value="Genomic_DNA"/>
</dbReference>
<dbReference type="Proteomes" id="UP000309594">
    <property type="component" value="Unassembled WGS sequence"/>
</dbReference>
<dbReference type="PANTHER" id="PTHR41317">
    <property type="entry name" value="PD-(D_E)XK NUCLEASE FAMILY TRANSPOSASE"/>
    <property type="match status" value="1"/>
</dbReference>
<evidence type="ECO:0000313" key="2">
    <source>
        <dbReference type="EMBL" id="TKC65041.1"/>
    </source>
</evidence>
<reference evidence="1 3" key="1">
    <citation type="submission" date="2019-02" db="EMBL/GenBank/DDBJ databases">
        <title>Pedobacter sp. RP-3-8 sp. nov., isolated from Arctic soil.</title>
        <authorList>
            <person name="Dahal R.H."/>
        </authorList>
    </citation>
    <scope>NUCLEOTIDE SEQUENCE [LARGE SCALE GENOMIC DNA]</scope>
    <source>
        <strain evidence="1 3">RP-3-8</strain>
    </source>
</reference>
<comment type="caution">
    <text evidence="1">The sequence shown here is derived from an EMBL/GenBank/DDBJ whole genome shotgun (WGS) entry which is preliminary data.</text>
</comment>
<dbReference type="NCBIfam" id="TIGR01784">
    <property type="entry name" value="T_den_put_tspse"/>
    <property type="match status" value="1"/>
</dbReference>
<dbReference type="Proteomes" id="UP000291117">
    <property type="component" value="Unassembled WGS sequence"/>
</dbReference>
<dbReference type="RefSeq" id="WP_131612970.1">
    <property type="nucleotide sequence ID" value="NZ_SJSM01000044.1"/>
</dbReference>
<dbReference type="EMBL" id="SWDX01000001">
    <property type="protein sequence ID" value="TKC65041.1"/>
    <property type="molecule type" value="Genomic_DNA"/>
</dbReference>
<sequence>MSEETDSKTDPVNKKEITRFIDPYSDFGFKHIFGKAPNKNLLISFINQVLKGRKVIVDIQYNNIEFKGSGIDYRKTVLDLHCTGDKGEKFMVEMQKAKPKNFKDRSIFYTANLIQEQGIGVAANWGYEMPEIFFIGIMNFNFDDSHPDHFIHDIRLMDNNTHQEFYSKLSYTFIEMPKFKKLETELESKLDEWLYILNNLEKLSEIPLSLVGNTEYEKVFELAELGNLTREEMCEYNQRLKIERDYFSVMEYAKEEAQKIGLKMGLEEGREEGIEIGLEEGLEKGRKEVAIKLKNENISLSIISKTTGFTIEEIATL</sequence>
<protein>
    <submittedName>
        <fullName evidence="1">Rpn family recombination-promoting nuclease/putative transposase</fullName>
    </submittedName>
</protein>
<organism evidence="1 3">
    <name type="scientific">Pedobacter hiemivivus</name>
    <dbReference type="NCBI Taxonomy" id="2530454"/>
    <lineage>
        <taxon>Bacteria</taxon>
        <taxon>Pseudomonadati</taxon>
        <taxon>Bacteroidota</taxon>
        <taxon>Sphingobacteriia</taxon>
        <taxon>Sphingobacteriales</taxon>
        <taxon>Sphingobacteriaceae</taxon>
        <taxon>Pedobacter</taxon>
    </lineage>
</organism>
<gene>
    <name evidence="1" type="ORF">EZ444_26775</name>
    <name evidence="2" type="ORF">FBD94_00320</name>
</gene>
<dbReference type="AlphaFoldDB" id="A0A4V2MGC7"/>